<feature type="domain" description="MobA-like NTP transferase" evidence="3">
    <location>
        <begin position="8"/>
        <end position="126"/>
    </location>
</feature>
<gene>
    <name evidence="4" type="ORF">ACFQ3J_18340</name>
</gene>
<organism evidence="4 5">
    <name type="scientific">Paenibacillus provencensis</name>
    <dbReference type="NCBI Taxonomy" id="441151"/>
    <lineage>
        <taxon>Bacteria</taxon>
        <taxon>Bacillati</taxon>
        <taxon>Bacillota</taxon>
        <taxon>Bacilli</taxon>
        <taxon>Bacillales</taxon>
        <taxon>Paenibacillaceae</taxon>
        <taxon>Paenibacillus</taxon>
    </lineage>
</organism>
<dbReference type="PANTHER" id="PTHR43584">
    <property type="entry name" value="NUCLEOTIDYL TRANSFERASE"/>
    <property type="match status" value="1"/>
</dbReference>
<name>A0ABW3PW76_9BACL</name>
<evidence type="ECO:0000259" key="3">
    <source>
        <dbReference type="Pfam" id="PF12804"/>
    </source>
</evidence>
<dbReference type="InterPro" id="IPR029044">
    <property type="entry name" value="Nucleotide-diphossugar_trans"/>
</dbReference>
<keyword evidence="2" id="KW-0548">Nucleotidyltransferase</keyword>
<dbReference type="Gene3D" id="3.90.550.10">
    <property type="entry name" value="Spore Coat Polysaccharide Biosynthesis Protein SpsA, Chain A"/>
    <property type="match status" value="1"/>
</dbReference>
<keyword evidence="1 4" id="KW-0808">Transferase</keyword>
<dbReference type="InterPro" id="IPR025877">
    <property type="entry name" value="MobA-like_NTP_Trfase"/>
</dbReference>
<dbReference type="InterPro" id="IPR050065">
    <property type="entry name" value="GlmU-like"/>
</dbReference>
<dbReference type="PANTHER" id="PTHR43584:SF8">
    <property type="entry name" value="N-ACETYLMURAMATE ALPHA-1-PHOSPHATE URIDYLYLTRANSFERASE"/>
    <property type="match status" value="1"/>
</dbReference>
<evidence type="ECO:0000313" key="5">
    <source>
        <dbReference type="Proteomes" id="UP001597169"/>
    </source>
</evidence>
<reference evidence="5" key="1">
    <citation type="journal article" date="2019" name="Int. J. Syst. Evol. Microbiol.">
        <title>The Global Catalogue of Microorganisms (GCM) 10K type strain sequencing project: providing services to taxonomists for standard genome sequencing and annotation.</title>
        <authorList>
            <consortium name="The Broad Institute Genomics Platform"/>
            <consortium name="The Broad Institute Genome Sequencing Center for Infectious Disease"/>
            <person name="Wu L."/>
            <person name="Ma J."/>
        </authorList>
    </citation>
    <scope>NUCLEOTIDE SEQUENCE [LARGE SCALE GENOMIC DNA]</scope>
    <source>
        <strain evidence="5">CCUG 53519</strain>
    </source>
</reference>
<dbReference type="Pfam" id="PF12804">
    <property type="entry name" value="NTP_transf_3"/>
    <property type="match status" value="1"/>
</dbReference>
<dbReference type="EMBL" id="JBHTKX010000002">
    <property type="protein sequence ID" value="MFD1130132.1"/>
    <property type="molecule type" value="Genomic_DNA"/>
</dbReference>
<keyword evidence="5" id="KW-1185">Reference proteome</keyword>
<evidence type="ECO:0000256" key="2">
    <source>
        <dbReference type="ARBA" id="ARBA00022695"/>
    </source>
</evidence>
<accession>A0ABW3PW76</accession>
<comment type="caution">
    <text evidence="4">The sequence shown here is derived from an EMBL/GenBank/DDBJ whole genome shotgun (WGS) entry which is preliminary data.</text>
</comment>
<evidence type="ECO:0000313" key="4">
    <source>
        <dbReference type="EMBL" id="MFD1130132.1"/>
    </source>
</evidence>
<dbReference type="SUPFAM" id="SSF53448">
    <property type="entry name" value="Nucleotide-diphospho-sugar transferases"/>
    <property type="match status" value="1"/>
</dbReference>
<proteinExistence type="predicted"/>
<dbReference type="Proteomes" id="UP001597169">
    <property type="component" value="Unassembled WGS sequence"/>
</dbReference>
<protein>
    <submittedName>
        <fullName evidence="4">NTP transferase domain-containing protein</fullName>
    </submittedName>
</protein>
<dbReference type="RefSeq" id="WP_251582856.1">
    <property type="nucleotide sequence ID" value="NZ_JBHTKX010000002.1"/>
</dbReference>
<evidence type="ECO:0000256" key="1">
    <source>
        <dbReference type="ARBA" id="ARBA00022679"/>
    </source>
</evidence>
<sequence length="216" mass="24419">MSISKTVVINSAGVGSRLGMGTTKSLIEIMGKPLIEWQLQMLSDIQDIRVVVGFQAKYVIETVCRLRKDVTFVFNHDYLSTKTGTSLALGSRYTQNMILSLDGDLLIHPDDLKMILQSEDECIGYCEKNTEDPVLVTIEKDESEKEWATSFSRTSGNFEWTGLVQTFPESIKKLEGHVYQIIEGNLPYKAIKVRCQEIDTPSDYDLAIDWIKNNLI</sequence>
<dbReference type="GO" id="GO:0016740">
    <property type="term" value="F:transferase activity"/>
    <property type="evidence" value="ECO:0007669"/>
    <property type="project" value="UniProtKB-KW"/>
</dbReference>